<dbReference type="KEGG" id="sacr:SacRon12I_07270"/>
<reference evidence="1 2" key="1">
    <citation type="journal article" date="2012" name="ISME J.">
        <title>Genomic evidence of rapid, global-scale gene flow in a Sulfolobus species.</title>
        <authorList>
            <person name="Mao D."/>
            <person name="Grogan D."/>
        </authorList>
    </citation>
    <scope>NUCLEOTIDE SEQUENCE [LARGE SCALE GENOMIC DNA]</scope>
    <source>
        <strain evidence="1 2">Ron12/I</strain>
    </source>
</reference>
<dbReference type="PATRIC" id="fig|1028567.7.peg.1433"/>
<protein>
    <submittedName>
        <fullName evidence="1">Uncharacterized protein</fullName>
    </submittedName>
</protein>
<name>M1J2M5_9CREN</name>
<gene>
    <name evidence="1" type="ORF">SacRon12I_07270</name>
</gene>
<dbReference type="EMBL" id="CP002818">
    <property type="protein sequence ID" value="AGE73689.1"/>
    <property type="molecule type" value="Genomic_DNA"/>
</dbReference>
<evidence type="ECO:0000313" key="1">
    <source>
        <dbReference type="EMBL" id="AGE73689.1"/>
    </source>
</evidence>
<organism evidence="2">
    <name type="scientific">Sulfolobus acidocaldarius Ron12/I</name>
    <dbReference type="NCBI Taxonomy" id="1028567"/>
    <lineage>
        <taxon>Archaea</taxon>
        <taxon>Thermoproteota</taxon>
        <taxon>Thermoprotei</taxon>
        <taxon>Sulfolobales</taxon>
        <taxon>Sulfolobaceae</taxon>
        <taxon>Sulfolobus</taxon>
    </lineage>
</organism>
<proteinExistence type="predicted"/>
<accession>M1J2M5</accession>
<dbReference type="AlphaFoldDB" id="M1J2M5"/>
<sequence>MVDILYRELKYIKSGIDMETTIIVTMREEKIEEIPFILITP</sequence>
<dbReference type="Proteomes" id="UP000011280">
    <property type="component" value="Chromosome"/>
</dbReference>
<evidence type="ECO:0000313" key="2">
    <source>
        <dbReference type="Proteomes" id="UP000011280"/>
    </source>
</evidence>
<dbReference type="HOGENOM" id="CLU_3263986_0_0_2"/>